<proteinExistence type="predicted"/>
<dbReference type="OrthoDB" id="5367584at2759"/>
<accession>A0A6A6H8S9</accession>
<feature type="region of interest" description="Disordered" evidence="2">
    <location>
        <begin position="521"/>
        <end position="575"/>
    </location>
</feature>
<dbReference type="Pfam" id="PF12709">
    <property type="entry name" value="Fungal_TACC"/>
    <property type="match status" value="1"/>
</dbReference>
<keyword evidence="4" id="KW-1185">Reference proteome</keyword>
<sequence>MDSRTSRNAKKSSPRKRTDFTNNRSPTKATPLRYNEGLTVATKSWTQKDISYRTTVTEAGGEEPGIDDTCFSAFSEVPAEMTKKFQGSAKKYQPDPATTPRAGGQITPGTSRKMHRRDQSTSPSPTPRRQKTPTVDEGNTTTLLLDFTQQMESFSNASRRSPSKSSTESNLLSYINGQRSPTKVAATPSRGNNILNLLDFELPPAPTPRSIPTITVRELESLKSGYQSEISSLKATLSGREAEVESLKKAVSDAERRVGEAQEVMREERSAREHVEKEKKEWENRGKEVESVLRNVKEEIMKSDKEKDDLVRRLEEAERRAEEAETRAIEAKGRSGPSTGDVTEMMEENGGGSVATAEEVQRLVQAQLDQKIESVSRELHAVYKKKHETKVATLKKSYEARAEKRCAELQHKIDDLSKQNDELQIAKEATFSGTLPSNFSEADRAAEQKKMEEQKTELEEQKAKLAGFTEEMRTMRCEHAQLAKDLEQERIEKGELVAAVDEMLALQSEVGAPHAIDDFRKSISKPSGLKPPGGVSGASAGESRIGRVPQSGLNRSISGGKSRIMTNIEKMGSGR</sequence>
<dbReference type="Proteomes" id="UP000800092">
    <property type="component" value="Unassembled WGS sequence"/>
</dbReference>
<feature type="region of interest" description="Disordered" evidence="2">
    <location>
        <begin position="1"/>
        <end position="36"/>
    </location>
</feature>
<feature type="compositionally biased region" description="Basic and acidic residues" evidence="2">
    <location>
        <begin position="316"/>
        <end position="333"/>
    </location>
</feature>
<evidence type="ECO:0000256" key="1">
    <source>
        <dbReference type="SAM" id="Coils"/>
    </source>
</evidence>
<feature type="compositionally biased region" description="Low complexity" evidence="2">
    <location>
        <begin position="153"/>
        <end position="169"/>
    </location>
</feature>
<keyword evidence="1" id="KW-0175">Coiled coil</keyword>
<feature type="compositionally biased region" description="Polar residues" evidence="2">
    <location>
        <begin position="170"/>
        <end position="181"/>
    </location>
</feature>
<evidence type="ECO:0000313" key="4">
    <source>
        <dbReference type="Proteomes" id="UP000800092"/>
    </source>
</evidence>
<name>A0A6A6H8S9_VIRVR</name>
<protein>
    <submittedName>
        <fullName evidence="3">Uncharacterized protein</fullName>
    </submittedName>
</protein>
<gene>
    <name evidence="3" type="ORF">EV356DRAFT_501907</name>
</gene>
<dbReference type="InterPro" id="IPR024312">
    <property type="entry name" value="TACC_fungi"/>
</dbReference>
<organism evidence="3 4">
    <name type="scientific">Viridothelium virens</name>
    <name type="common">Speckled blister lichen</name>
    <name type="synonym">Trypethelium virens</name>
    <dbReference type="NCBI Taxonomy" id="1048519"/>
    <lineage>
        <taxon>Eukaryota</taxon>
        <taxon>Fungi</taxon>
        <taxon>Dikarya</taxon>
        <taxon>Ascomycota</taxon>
        <taxon>Pezizomycotina</taxon>
        <taxon>Dothideomycetes</taxon>
        <taxon>Dothideomycetes incertae sedis</taxon>
        <taxon>Trypetheliales</taxon>
        <taxon>Trypetheliaceae</taxon>
        <taxon>Viridothelium</taxon>
    </lineage>
</organism>
<dbReference type="EMBL" id="ML991799">
    <property type="protein sequence ID" value="KAF2234357.1"/>
    <property type="molecule type" value="Genomic_DNA"/>
</dbReference>
<evidence type="ECO:0000313" key="3">
    <source>
        <dbReference type="EMBL" id="KAF2234357.1"/>
    </source>
</evidence>
<feature type="region of interest" description="Disordered" evidence="2">
    <location>
        <begin position="316"/>
        <end position="354"/>
    </location>
</feature>
<reference evidence="3" key="1">
    <citation type="journal article" date="2020" name="Stud. Mycol.">
        <title>101 Dothideomycetes genomes: a test case for predicting lifestyles and emergence of pathogens.</title>
        <authorList>
            <person name="Haridas S."/>
            <person name="Albert R."/>
            <person name="Binder M."/>
            <person name="Bloem J."/>
            <person name="Labutti K."/>
            <person name="Salamov A."/>
            <person name="Andreopoulos B."/>
            <person name="Baker S."/>
            <person name="Barry K."/>
            <person name="Bills G."/>
            <person name="Bluhm B."/>
            <person name="Cannon C."/>
            <person name="Castanera R."/>
            <person name="Culley D."/>
            <person name="Daum C."/>
            <person name="Ezra D."/>
            <person name="Gonzalez J."/>
            <person name="Henrissat B."/>
            <person name="Kuo A."/>
            <person name="Liang C."/>
            <person name="Lipzen A."/>
            <person name="Lutzoni F."/>
            <person name="Magnuson J."/>
            <person name="Mondo S."/>
            <person name="Nolan M."/>
            <person name="Ohm R."/>
            <person name="Pangilinan J."/>
            <person name="Park H.-J."/>
            <person name="Ramirez L."/>
            <person name="Alfaro M."/>
            <person name="Sun H."/>
            <person name="Tritt A."/>
            <person name="Yoshinaga Y."/>
            <person name="Zwiers L.-H."/>
            <person name="Turgeon B."/>
            <person name="Goodwin S."/>
            <person name="Spatafora J."/>
            <person name="Crous P."/>
            <person name="Grigoriev I."/>
        </authorList>
    </citation>
    <scope>NUCLEOTIDE SEQUENCE</scope>
    <source>
        <strain evidence="3">Tuck. ex Michener</strain>
    </source>
</reference>
<feature type="region of interest" description="Disordered" evidence="2">
    <location>
        <begin position="259"/>
        <end position="287"/>
    </location>
</feature>
<dbReference type="AlphaFoldDB" id="A0A6A6H8S9"/>
<evidence type="ECO:0000256" key="2">
    <source>
        <dbReference type="SAM" id="MobiDB-lite"/>
    </source>
</evidence>
<feature type="region of interest" description="Disordered" evidence="2">
    <location>
        <begin position="82"/>
        <end position="139"/>
    </location>
</feature>
<feature type="region of interest" description="Disordered" evidence="2">
    <location>
        <begin position="153"/>
        <end position="188"/>
    </location>
</feature>
<feature type="coiled-coil region" evidence="1">
    <location>
        <begin position="399"/>
        <end position="492"/>
    </location>
</feature>